<evidence type="ECO:0000313" key="4">
    <source>
        <dbReference type="EMBL" id="KAK3700633.1"/>
    </source>
</evidence>
<protein>
    <recommendedName>
        <fullName evidence="3">BTB domain-containing protein</fullName>
    </recommendedName>
</protein>
<reference evidence="4" key="1">
    <citation type="journal article" date="2023" name="G3 (Bethesda)">
        <title>A reference genome for the long-term kleptoplast-retaining sea slug Elysia crispata morphotype clarki.</title>
        <authorList>
            <person name="Eastman K.E."/>
            <person name="Pendleton A.L."/>
            <person name="Shaikh M.A."/>
            <person name="Suttiyut T."/>
            <person name="Ogas R."/>
            <person name="Tomko P."/>
            <person name="Gavelis G."/>
            <person name="Widhalm J.R."/>
            <person name="Wisecaver J.H."/>
        </authorList>
    </citation>
    <scope>NUCLEOTIDE SEQUENCE</scope>
    <source>
        <strain evidence="4">ECLA1</strain>
    </source>
</reference>
<evidence type="ECO:0000259" key="3">
    <source>
        <dbReference type="PROSITE" id="PS50097"/>
    </source>
</evidence>
<gene>
    <name evidence="4" type="ORF">RRG08_032433</name>
</gene>
<accession>A0AAE0XNY1</accession>
<organism evidence="4 5">
    <name type="scientific">Elysia crispata</name>
    <name type="common">lettuce slug</name>
    <dbReference type="NCBI Taxonomy" id="231223"/>
    <lineage>
        <taxon>Eukaryota</taxon>
        <taxon>Metazoa</taxon>
        <taxon>Spiralia</taxon>
        <taxon>Lophotrochozoa</taxon>
        <taxon>Mollusca</taxon>
        <taxon>Gastropoda</taxon>
        <taxon>Heterobranchia</taxon>
        <taxon>Euthyneura</taxon>
        <taxon>Panpulmonata</taxon>
        <taxon>Sacoglossa</taxon>
        <taxon>Placobranchoidea</taxon>
        <taxon>Plakobranchidae</taxon>
        <taxon>Elysia</taxon>
    </lineage>
</organism>
<keyword evidence="1" id="KW-0880">Kelch repeat</keyword>
<dbReference type="InterPro" id="IPR011333">
    <property type="entry name" value="SKP1/BTB/POZ_sf"/>
</dbReference>
<evidence type="ECO:0000256" key="2">
    <source>
        <dbReference type="ARBA" id="ARBA00022737"/>
    </source>
</evidence>
<dbReference type="PROSITE" id="PS50097">
    <property type="entry name" value="BTB"/>
    <property type="match status" value="1"/>
</dbReference>
<evidence type="ECO:0000256" key="1">
    <source>
        <dbReference type="ARBA" id="ARBA00022441"/>
    </source>
</evidence>
<dbReference type="AlphaFoldDB" id="A0AAE0XNY1"/>
<dbReference type="PANTHER" id="PTHR45632:SF3">
    <property type="entry name" value="KELCH-LIKE PROTEIN 32"/>
    <property type="match status" value="1"/>
</dbReference>
<dbReference type="InterPro" id="IPR000210">
    <property type="entry name" value="BTB/POZ_dom"/>
</dbReference>
<dbReference type="EMBL" id="JAWDGP010007907">
    <property type="protein sequence ID" value="KAK3700633.1"/>
    <property type="molecule type" value="Genomic_DNA"/>
</dbReference>
<dbReference type="CDD" id="cd18186">
    <property type="entry name" value="BTB_POZ_ZBTB_KLHL-like"/>
    <property type="match status" value="1"/>
</dbReference>
<dbReference type="Pfam" id="PF00651">
    <property type="entry name" value="BTB"/>
    <property type="match status" value="1"/>
</dbReference>
<dbReference type="Proteomes" id="UP001283361">
    <property type="component" value="Unassembled WGS sequence"/>
</dbReference>
<comment type="caution">
    <text evidence="4">The sequence shown here is derived from an EMBL/GenBank/DDBJ whole genome shotgun (WGS) entry which is preliminary data.</text>
</comment>
<dbReference type="PANTHER" id="PTHR45632">
    <property type="entry name" value="LD33804P"/>
    <property type="match status" value="1"/>
</dbReference>
<proteinExistence type="predicted"/>
<name>A0AAE0XNY1_9GAST</name>
<dbReference type="Gene3D" id="3.30.710.10">
    <property type="entry name" value="Potassium Channel Kv1.1, Chain A"/>
    <property type="match status" value="1"/>
</dbReference>
<dbReference type="SUPFAM" id="SSF54695">
    <property type="entry name" value="POZ domain"/>
    <property type="match status" value="1"/>
</dbReference>
<feature type="domain" description="BTB" evidence="3">
    <location>
        <begin position="30"/>
        <end position="97"/>
    </location>
</feature>
<keyword evidence="5" id="KW-1185">Reference proteome</keyword>
<sequence>MAECTNDREIDITIDFLEALSCLKDEAILTDVVVVVGEAEFSCHRVILAAASEFFKAAITTDMREAREGKITLRDVTADVFSTLLSSIYEHKNVLTDDNLFDVWAAADMLQMRSIIAQCAVKLKKIFETVLSTENGQSQAT</sequence>
<keyword evidence="2" id="KW-0677">Repeat</keyword>
<evidence type="ECO:0000313" key="5">
    <source>
        <dbReference type="Proteomes" id="UP001283361"/>
    </source>
</evidence>
<dbReference type="SMART" id="SM00225">
    <property type="entry name" value="BTB"/>
    <property type="match status" value="1"/>
</dbReference>